<sequence>MSVKGREKEYKELKRYVSKFVKDGISTSLYVSGVPGSGKTFTLKYILEEMSLDFIYVNCAYLKRKKMIYKEICDTMKCEVLYNVNSLIALRNHLSVCKSKHITIIDEVDLLIDNRQEILYNIFDLPHIDNSKILLILISNTMNLPEKMFESKICSRIGKNRLNFKPYTHVQINKILSDTEINKINREIISRKVGSVSGDIRKAINITKRVEDDRDSISGAFETMYQPLSIRFLKLLSYYQKFILFVFVEYKEDKYARIFENHKIVCNTKDIEPLQWFEFEDVMESLKSFKIINFNSSKQKVSLNVFKEDLETALSKDESYNSFRTQKGD</sequence>
<dbReference type="SMART" id="SM00382">
    <property type="entry name" value="AAA"/>
    <property type="match status" value="1"/>
</dbReference>
<keyword evidence="1" id="KW-0235">DNA replication</keyword>
<evidence type="ECO:0000313" key="3">
    <source>
        <dbReference type="EMBL" id="KAF9764152.1"/>
    </source>
</evidence>
<accession>A0A9P6H1D3</accession>
<evidence type="ECO:0000256" key="1">
    <source>
        <dbReference type="ARBA" id="ARBA00022705"/>
    </source>
</evidence>
<comment type="caution">
    <text evidence="3">The sequence shown here is derived from an EMBL/GenBank/DDBJ whole genome shotgun (WGS) entry which is preliminary data.</text>
</comment>
<dbReference type="GO" id="GO:0005524">
    <property type="term" value="F:ATP binding"/>
    <property type="evidence" value="ECO:0007669"/>
    <property type="project" value="InterPro"/>
</dbReference>
<dbReference type="GO" id="GO:0006270">
    <property type="term" value="P:DNA replication initiation"/>
    <property type="evidence" value="ECO:0007669"/>
    <property type="project" value="TreeGrafter"/>
</dbReference>
<dbReference type="CDD" id="cd00009">
    <property type="entry name" value="AAA"/>
    <property type="match status" value="1"/>
</dbReference>
<dbReference type="PANTHER" id="PTHR10763:SF26">
    <property type="entry name" value="CELL DIVISION CONTROL PROTEIN 6 HOMOLOG"/>
    <property type="match status" value="1"/>
</dbReference>
<dbReference type="Proteomes" id="UP000740883">
    <property type="component" value="Unassembled WGS sequence"/>
</dbReference>
<dbReference type="GO" id="GO:0005634">
    <property type="term" value="C:nucleus"/>
    <property type="evidence" value="ECO:0007669"/>
    <property type="project" value="TreeGrafter"/>
</dbReference>
<feature type="domain" description="AAA+ ATPase" evidence="2">
    <location>
        <begin position="25"/>
        <end position="163"/>
    </location>
</feature>
<name>A0A9P6H1D3_9MICR</name>
<dbReference type="Gene3D" id="3.40.50.300">
    <property type="entry name" value="P-loop containing nucleotide triphosphate hydrolases"/>
    <property type="match status" value="1"/>
</dbReference>
<gene>
    <name evidence="3" type="primary">Orc1</name>
    <name evidence="3" type="ORF">NGRA_0793</name>
</gene>
<dbReference type="InterPro" id="IPR003959">
    <property type="entry name" value="ATPase_AAA_core"/>
</dbReference>
<dbReference type="EMBL" id="SBJO01000035">
    <property type="protein sequence ID" value="KAF9764152.1"/>
    <property type="molecule type" value="Genomic_DNA"/>
</dbReference>
<dbReference type="PANTHER" id="PTHR10763">
    <property type="entry name" value="CELL DIVISION CONTROL PROTEIN 6-RELATED"/>
    <property type="match status" value="1"/>
</dbReference>
<dbReference type="InterPro" id="IPR050311">
    <property type="entry name" value="ORC1/CDC6"/>
</dbReference>
<protein>
    <submittedName>
        <fullName evidence="3">Origin recognition complex subunit 1</fullName>
    </submittedName>
</protein>
<dbReference type="GO" id="GO:0003688">
    <property type="term" value="F:DNA replication origin binding"/>
    <property type="evidence" value="ECO:0007669"/>
    <property type="project" value="TreeGrafter"/>
</dbReference>
<dbReference type="GO" id="GO:0016887">
    <property type="term" value="F:ATP hydrolysis activity"/>
    <property type="evidence" value="ECO:0007669"/>
    <property type="project" value="InterPro"/>
</dbReference>
<dbReference type="OrthoDB" id="1926878at2759"/>
<proteinExistence type="predicted"/>
<dbReference type="Pfam" id="PF00004">
    <property type="entry name" value="AAA"/>
    <property type="match status" value="1"/>
</dbReference>
<keyword evidence="4" id="KW-1185">Reference proteome</keyword>
<dbReference type="InterPro" id="IPR027417">
    <property type="entry name" value="P-loop_NTPase"/>
</dbReference>
<reference evidence="3 4" key="1">
    <citation type="journal article" date="2020" name="Genome Biol. Evol.">
        <title>Comparative genomics of strictly vertically transmitted, feminizing microsporidia endosymbionts of amphipod crustaceans.</title>
        <authorList>
            <person name="Cormier A."/>
            <person name="Chebbi M.A."/>
            <person name="Giraud I."/>
            <person name="Wattier R."/>
            <person name="Teixeira M."/>
            <person name="Gilbert C."/>
            <person name="Rigaud T."/>
            <person name="Cordaux R."/>
        </authorList>
    </citation>
    <scope>NUCLEOTIDE SEQUENCE [LARGE SCALE GENOMIC DNA]</scope>
    <source>
        <strain evidence="3 4">Ou3-Ou53</strain>
    </source>
</reference>
<evidence type="ECO:0000259" key="2">
    <source>
        <dbReference type="SMART" id="SM00382"/>
    </source>
</evidence>
<dbReference type="InterPro" id="IPR003593">
    <property type="entry name" value="AAA+_ATPase"/>
</dbReference>
<evidence type="ECO:0000313" key="4">
    <source>
        <dbReference type="Proteomes" id="UP000740883"/>
    </source>
</evidence>
<dbReference type="AlphaFoldDB" id="A0A9P6H1D3"/>
<dbReference type="GO" id="GO:0033314">
    <property type="term" value="P:mitotic DNA replication checkpoint signaling"/>
    <property type="evidence" value="ECO:0007669"/>
    <property type="project" value="TreeGrafter"/>
</dbReference>
<dbReference type="SUPFAM" id="SSF52540">
    <property type="entry name" value="P-loop containing nucleoside triphosphate hydrolases"/>
    <property type="match status" value="1"/>
</dbReference>
<organism evidence="3 4">
    <name type="scientific">Nosema granulosis</name>
    <dbReference type="NCBI Taxonomy" id="83296"/>
    <lineage>
        <taxon>Eukaryota</taxon>
        <taxon>Fungi</taxon>
        <taxon>Fungi incertae sedis</taxon>
        <taxon>Microsporidia</taxon>
        <taxon>Nosematidae</taxon>
        <taxon>Nosema</taxon>
    </lineage>
</organism>